<comment type="caution">
    <text evidence="3">The sequence shown here is derived from an EMBL/GenBank/DDBJ whole genome shotgun (WGS) entry which is preliminary data.</text>
</comment>
<keyword evidence="4" id="KW-1185">Reference proteome</keyword>
<gene>
    <name evidence="3" type="ORF">MKZ38_010695</name>
</gene>
<feature type="compositionally biased region" description="Low complexity" evidence="1">
    <location>
        <begin position="103"/>
        <end position="116"/>
    </location>
</feature>
<feature type="transmembrane region" description="Helical" evidence="2">
    <location>
        <begin position="73"/>
        <end position="102"/>
    </location>
</feature>
<feature type="region of interest" description="Disordered" evidence="1">
    <location>
        <begin position="103"/>
        <end position="172"/>
    </location>
</feature>
<reference evidence="3" key="1">
    <citation type="submission" date="2022-07" db="EMBL/GenBank/DDBJ databases">
        <title>Draft genome sequence of Zalerion maritima ATCC 34329, a (micro)plastics degrading marine fungus.</title>
        <authorList>
            <person name="Paco A."/>
            <person name="Goncalves M.F.M."/>
            <person name="Rocha-Santos T.A.P."/>
            <person name="Alves A."/>
        </authorList>
    </citation>
    <scope>NUCLEOTIDE SEQUENCE</scope>
    <source>
        <strain evidence="3">ATCC 34329</strain>
    </source>
</reference>
<evidence type="ECO:0000313" key="4">
    <source>
        <dbReference type="Proteomes" id="UP001201980"/>
    </source>
</evidence>
<sequence length="280" mass="28666">MASLNYPASFASPGTTDSGLKNSYGPEAAPIPDGPEVVSSRDATTWQTPPYSKGNNAVPAIDNHSPSRKGKRLLGLPVVAFWAIIGAGVLVISLGVGLGVGLGSKKSSSDSDNSGAPATASNTPASVTADSDQESSASPSASATESSESTSTSSAPVTSGTTGIADNSCDSSSPETYFATRDEVFTAYCAIDWPNGIELFDDSSATVSDIYSDIVYTFEACMDLCVDYNVGRDDALCNAVTYASNLTSSIAGQGANCWLKDGRGLDYSARDTTASAVRVP</sequence>
<evidence type="ECO:0000256" key="2">
    <source>
        <dbReference type="SAM" id="Phobius"/>
    </source>
</evidence>
<proteinExistence type="predicted"/>
<feature type="compositionally biased region" description="Polar residues" evidence="1">
    <location>
        <begin position="119"/>
        <end position="130"/>
    </location>
</feature>
<keyword evidence="2" id="KW-0472">Membrane</keyword>
<keyword evidence="2" id="KW-1133">Transmembrane helix</keyword>
<organism evidence="3 4">
    <name type="scientific">Zalerion maritima</name>
    <dbReference type="NCBI Taxonomy" id="339359"/>
    <lineage>
        <taxon>Eukaryota</taxon>
        <taxon>Fungi</taxon>
        <taxon>Dikarya</taxon>
        <taxon>Ascomycota</taxon>
        <taxon>Pezizomycotina</taxon>
        <taxon>Sordariomycetes</taxon>
        <taxon>Lulworthiomycetidae</taxon>
        <taxon>Lulworthiales</taxon>
        <taxon>Lulworthiaceae</taxon>
        <taxon>Zalerion</taxon>
    </lineage>
</organism>
<accession>A0AAD5RTQ7</accession>
<evidence type="ECO:0000313" key="3">
    <source>
        <dbReference type="EMBL" id="KAJ2902884.1"/>
    </source>
</evidence>
<protein>
    <submittedName>
        <fullName evidence="3">Uncharacterized protein</fullName>
    </submittedName>
</protein>
<evidence type="ECO:0000256" key="1">
    <source>
        <dbReference type="SAM" id="MobiDB-lite"/>
    </source>
</evidence>
<feature type="compositionally biased region" description="Polar residues" evidence="1">
    <location>
        <begin position="12"/>
        <end position="21"/>
    </location>
</feature>
<name>A0AAD5RTQ7_9PEZI</name>
<feature type="compositionally biased region" description="Low complexity" evidence="1">
    <location>
        <begin position="135"/>
        <end position="163"/>
    </location>
</feature>
<keyword evidence="2" id="KW-0812">Transmembrane</keyword>
<dbReference type="EMBL" id="JAKWBI020000097">
    <property type="protein sequence ID" value="KAJ2902884.1"/>
    <property type="molecule type" value="Genomic_DNA"/>
</dbReference>
<feature type="compositionally biased region" description="Polar residues" evidence="1">
    <location>
        <begin position="41"/>
        <end position="55"/>
    </location>
</feature>
<feature type="region of interest" description="Disordered" evidence="1">
    <location>
        <begin position="1"/>
        <end position="68"/>
    </location>
</feature>
<dbReference type="AlphaFoldDB" id="A0AAD5RTQ7"/>
<dbReference type="Proteomes" id="UP001201980">
    <property type="component" value="Unassembled WGS sequence"/>
</dbReference>